<dbReference type="NCBIfam" id="TIGR04183">
    <property type="entry name" value="Por_Secre_tail"/>
    <property type="match status" value="1"/>
</dbReference>
<dbReference type="EMBL" id="JACXAA010000001">
    <property type="protein sequence ID" value="MBD2752148.1"/>
    <property type="molecule type" value="Genomic_DNA"/>
</dbReference>
<dbReference type="Pfam" id="PF18962">
    <property type="entry name" value="Por_Secre_tail"/>
    <property type="match status" value="1"/>
</dbReference>
<proteinExistence type="predicted"/>
<dbReference type="InterPro" id="IPR024079">
    <property type="entry name" value="MetalloPept_cat_dom_sf"/>
</dbReference>
<keyword evidence="4" id="KW-1185">Reference proteome</keyword>
<accession>A0A927AYL9</accession>
<protein>
    <submittedName>
        <fullName evidence="3">T9SS type A sorting domain-containing protein</fullName>
    </submittedName>
</protein>
<feature type="domain" description="Secretion system C-terminal sorting" evidence="2">
    <location>
        <begin position="792"/>
        <end position="870"/>
    </location>
</feature>
<evidence type="ECO:0000313" key="3">
    <source>
        <dbReference type="EMBL" id="MBD2752148.1"/>
    </source>
</evidence>
<name>A0A927AYL9_9BACT</name>
<reference evidence="3" key="1">
    <citation type="submission" date="2020-09" db="EMBL/GenBank/DDBJ databases">
        <authorList>
            <person name="Kim M.K."/>
        </authorList>
    </citation>
    <scope>NUCLEOTIDE SEQUENCE</scope>
    <source>
        <strain evidence="3">BT704</strain>
    </source>
</reference>
<dbReference type="AlphaFoldDB" id="A0A927AYL9"/>
<dbReference type="Gene3D" id="3.40.390.10">
    <property type="entry name" value="Collagenase (Catalytic Domain)"/>
    <property type="match status" value="1"/>
</dbReference>
<feature type="chain" id="PRO_5037507358" evidence="1">
    <location>
        <begin position="24"/>
        <end position="872"/>
    </location>
</feature>
<evidence type="ECO:0000256" key="1">
    <source>
        <dbReference type="SAM" id="SignalP"/>
    </source>
</evidence>
<dbReference type="InterPro" id="IPR026444">
    <property type="entry name" value="Secre_tail"/>
</dbReference>
<evidence type="ECO:0000313" key="4">
    <source>
        <dbReference type="Proteomes" id="UP000653797"/>
    </source>
</evidence>
<dbReference type="GO" id="GO:0008237">
    <property type="term" value="F:metallopeptidase activity"/>
    <property type="evidence" value="ECO:0007669"/>
    <property type="project" value="InterPro"/>
</dbReference>
<dbReference type="SUPFAM" id="SSF55486">
    <property type="entry name" value="Metalloproteases ('zincins'), catalytic domain"/>
    <property type="match status" value="1"/>
</dbReference>
<feature type="signal peptide" evidence="1">
    <location>
        <begin position="1"/>
        <end position="23"/>
    </location>
</feature>
<sequence>MNYWHVLKVCFVAGLLSANPLLAQKPGLVTDNTSVQYPRNWSIPGSKIKYYKADSNAFTHVPAPDVFLRQRSANGRLAAPKAQFIVTYTNFTAEARRAFQYAVDIWASLITSSVPIRIQANWVSMEPNMLGSAGPASYRYNFDGGQKIQAFYPVALAEKIARRPLNNDNEADIVADFNRNNDWYYGTDGKLLKDQMDLVTVALHELAHGLGFIGFYDFVDDQGVNKEAFPSIYDYFLESEDGRRLVASNDFPNYSDPLKYQLAGERLYLNGPVLKQTTGQRIKVYAPFKFNLTYSLYHLDDTTYPPGSVNSLMRAHLNRSEAIHSPGPLVLNFFSDLEWRTTSVLHTPPIIDEDVKDFVFSTRIISDTTLLTGSPKLVYRKTKPTETDTVATSVALTRVGTTDEYQFTLPAAQAQGEIWYYFQAQDASGRTFSNPGRLKAGAQTWHRVWIGPDKVAPAILFSPSKSAIFLTTEADTLPIYARIADDATGISTAYVDYQINGITQPAVLLKYTWQAIGNALYDSVFVNRIPFPANSLKVGDKITYRIVAQDGSKARNQTVNPSTGFHQLVVVSQPPVREQYTNSFNDATAANDFVGYGFGISTPDHFGDPAIHSEHPYRNGTDFRFQANFDYTLLAPIRVRTNPDSAMIRYDEIVLVEPGAPGSKFGDANFYDYVIIEGSKDNGRTWLPIRDGYNSNDLSDWQTLYQSNLTNGLYREQNSAAVPVPAYFRHRDVPILKPGGAFKAGDQILIRFRLLADQLAYGWGWAIDNLRIQAPAQLVLANEPTAIGQLSISPNPVGNTLLRLEANVVKSVTEAHIRIVGPTGQTYHQTKLKVVGTKINEQIDLQSLAAGLYFVQLTVDGTVVTKKIVIAR</sequence>
<gene>
    <name evidence="3" type="ORF">IC230_04535</name>
</gene>
<dbReference type="Proteomes" id="UP000653797">
    <property type="component" value="Unassembled WGS sequence"/>
</dbReference>
<organism evidence="3 4">
    <name type="scientific">Spirosoma validum</name>
    <dbReference type="NCBI Taxonomy" id="2771355"/>
    <lineage>
        <taxon>Bacteria</taxon>
        <taxon>Pseudomonadati</taxon>
        <taxon>Bacteroidota</taxon>
        <taxon>Cytophagia</taxon>
        <taxon>Cytophagales</taxon>
        <taxon>Cytophagaceae</taxon>
        <taxon>Spirosoma</taxon>
    </lineage>
</organism>
<keyword evidence="1" id="KW-0732">Signal</keyword>
<comment type="caution">
    <text evidence="3">The sequence shown here is derived from an EMBL/GenBank/DDBJ whole genome shotgun (WGS) entry which is preliminary data.</text>
</comment>
<dbReference type="RefSeq" id="WP_191037759.1">
    <property type="nucleotide sequence ID" value="NZ_JACXAA010000001.1"/>
</dbReference>
<evidence type="ECO:0000259" key="2">
    <source>
        <dbReference type="Pfam" id="PF18962"/>
    </source>
</evidence>